<evidence type="ECO:0000256" key="5">
    <source>
        <dbReference type="ARBA" id="ARBA00023136"/>
    </source>
</evidence>
<sequence length="502" mass="56952">MASIALEPAGTAVAAATTKSETPYTSLAEANDSDQEHQNQDRAAYVAGRGRVKRRWYQWYADTDSRAERKLLVKMDLLILTYAFLGFWAKYIDNGNLTNAYVSGMKEDLGFNGNQLVQLQTIYTVAYTVFMIPLTLLAAKYRFVIPACDLLWGIFTLLQYRVTSFGELAAYRFMVGAFESVYFTSIHYVLGSWYRSDELGRRAGIFYLSTGVGLMSTGFMASGVVLHLDGVHGLAGWRWLFIVCSVATIPIALIGFILFPSTPDKTKTWFLTKEEKDLARHRMARIGGKPPTGFSGWNTIRRFFGRWHFWALVLFQLPWGWSSSASSNGAYTLWIKSLKKYDTSEVNLLSTINPGVGIFFVWFYSFLSDALQTRMPIIVGQCLFQFVMQFAFVIWKSPTTYKWAALSTGYGQVGVSPLVYSWANEICREDAEERAFVIGSMLAISNAFSAWIPLLVWATKEAPRYQKGYIFSQVNIVLFAFTTIALWWWDRRDQRRALAKSA</sequence>
<dbReference type="EMBL" id="KN846953">
    <property type="protein sequence ID" value="KIV79696.1"/>
    <property type="molecule type" value="Genomic_DNA"/>
</dbReference>
<dbReference type="InterPro" id="IPR036259">
    <property type="entry name" value="MFS_trans_sf"/>
</dbReference>
<evidence type="ECO:0008006" key="11">
    <source>
        <dbReference type="Google" id="ProtNLM"/>
    </source>
</evidence>
<dbReference type="Proteomes" id="UP000053599">
    <property type="component" value="Unassembled WGS sequence"/>
</dbReference>
<evidence type="ECO:0000256" key="2">
    <source>
        <dbReference type="ARBA" id="ARBA00022448"/>
    </source>
</evidence>
<evidence type="ECO:0000256" key="7">
    <source>
        <dbReference type="SAM" id="MobiDB-lite"/>
    </source>
</evidence>
<dbReference type="InterPro" id="IPR011701">
    <property type="entry name" value="MFS"/>
</dbReference>
<feature type="transmembrane region" description="Helical" evidence="8">
    <location>
        <begin position="168"/>
        <end position="193"/>
    </location>
</feature>
<feature type="transmembrane region" description="Helical" evidence="8">
    <location>
        <begin position="470"/>
        <end position="489"/>
    </location>
</feature>
<evidence type="ECO:0000256" key="1">
    <source>
        <dbReference type="ARBA" id="ARBA00004141"/>
    </source>
</evidence>
<dbReference type="Gene3D" id="1.20.1250.20">
    <property type="entry name" value="MFS general substrate transporter like domains"/>
    <property type="match status" value="2"/>
</dbReference>
<evidence type="ECO:0000313" key="9">
    <source>
        <dbReference type="EMBL" id="KIV79696.1"/>
    </source>
</evidence>
<feature type="transmembrane region" description="Helical" evidence="8">
    <location>
        <begin position="377"/>
        <end position="395"/>
    </location>
</feature>
<dbReference type="GO" id="GO:0016020">
    <property type="term" value="C:membrane"/>
    <property type="evidence" value="ECO:0007669"/>
    <property type="project" value="UniProtKB-SubCell"/>
</dbReference>
<feature type="transmembrane region" description="Helical" evidence="8">
    <location>
        <begin position="116"/>
        <end position="136"/>
    </location>
</feature>
<dbReference type="Pfam" id="PF07690">
    <property type="entry name" value="MFS_1"/>
    <property type="match status" value="1"/>
</dbReference>
<name>A0A0D1WX02_9EURO</name>
<comment type="subcellular location">
    <subcellularLocation>
        <location evidence="1">Membrane</location>
        <topology evidence="1">Multi-pass membrane protein</topology>
    </subcellularLocation>
</comment>
<feature type="transmembrane region" description="Helical" evidence="8">
    <location>
        <begin position="346"/>
        <end position="365"/>
    </location>
</feature>
<reference evidence="9 10" key="1">
    <citation type="submission" date="2015-01" db="EMBL/GenBank/DDBJ databases">
        <title>The Genome Sequence of Exophiala sideris CBS121828.</title>
        <authorList>
            <consortium name="The Broad Institute Genomics Platform"/>
            <person name="Cuomo C."/>
            <person name="de Hoog S."/>
            <person name="Gorbushina A."/>
            <person name="Stielow B."/>
            <person name="Teixiera M."/>
            <person name="Abouelleil A."/>
            <person name="Chapman S.B."/>
            <person name="Priest M."/>
            <person name="Young S.K."/>
            <person name="Wortman J."/>
            <person name="Nusbaum C."/>
            <person name="Birren B."/>
        </authorList>
    </citation>
    <scope>NUCLEOTIDE SEQUENCE [LARGE SCALE GENOMIC DNA]</scope>
    <source>
        <strain evidence="9 10">CBS 121828</strain>
    </source>
</reference>
<feature type="transmembrane region" description="Helical" evidence="8">
    <location>
        <begin position="435"/>
        <end position="458"/>
    </location>
</feature>
<keyword evidence="2" id="KW-0813">Transport</keyword>
<dbReference type="OrthoDB" id="3639251at2759"/>
<dbReference type="FunFam" id="1.20.1250.20:FF:000065">
    <property type="entry name" value="Putative MFS pantothenate transporter"/>
    <property type="match status" value="1"/>
</dbReference>
<protein>
    <recommendedName>
        <fullName evidence="11">Major facilitator superfamily (MFS) profile domain-containing protein</fullName>
    </recommendedName>
</protein>
<evidence type="ECO:0000256" key="8">
    <source>
        <dbReference type="SAM" id="Phobius"/>
    </source>
</evidence>
<comment type="similarity">
    <text evidence="6">Belongs to the major facilitator superfamily. Allantoate permease family.</text>
</comment>
<proteinExistence type="inferred from homology"/>
<evidence type="ECO:0000256" key="4">
    <source>
        <dbReference type="ARBA" id="ARBA00022989"/>
    </source>
</evidence>
<dbReference type="PANTHER" id="PTHR43791">
    <property type="entry name" value="PERMEASE-RELATED"/>
    <property type="match status" value="1"/>
</dbReference>
<keyword evidence="3 8" id="KW-0812">Transmembrane</keyword>
<keyword evidence="4 8" id="KW-1133">Transmembrane helix</keyword>
<feature type="transmembrane region" description="Helical" evidence="8">
    <location>
        <begin position="143"/>
        <end position="162"/>
    </location>
</feature>
<gene>
    <name evidence="9" type="ORF">PV11_07243</name>
</gene>
<feature type="transmembrane region" description="Helical" evidence="8">
    <location>
        <begin position="239"/>
        <end position="259"/>
    </location>
</feature>
<organism evidence="9 10">
    <name type="scientific">Exophiala sideris</name>
    <dbReference type="NCBI Taxonomy" id="1016849"/>
    <lineage>
        <taxon>Eukaryota</taxon>
        <taxon>Fungi</taxon>
        <taxon>Dikarya</taxon>
        <taxon>Ascomycota</taxon>
        <taxon>Pezizomycotina</taxon>
        <taxon>Eurotiomycetes</taxon>
        <taxon>Chaetothyriomycetidae</taxon>
        <taxon>Chaetothyriales</taxon>
        <taxon>Herpotrichiellaceae</taxon>
        <taxon>Exophiala</taxon>
    </lineage>
</organism>
<dbReference type="AlphaFoldDB" id="A0A0D1WX02"/>
<dbReference type="GO" id="GO:0022857">
    <property type="term" value="F:transmembrane transporter activity"/>
    <property type="evidence" value="ECO:0007669"/>
    <property type="project" value="InterPro"/>
</dbReference>
<dbReference type="HOGENOM" id="CLU_001265_4_2_1"/>
<feature type="transmembrane region" description="Helical" evidence="8">
    <location>
        <begin position="71"/>
        <end position="89"/>
    </location>
</feature>
<keyword evidence="5 8" id="KW-0472">Membrane</keyword>
<feature type="transmembrane region" description="Helical" evidence="8">
    <location>
        <begin position="205"/>
        <end position="227"/>
    </location>
</feature>
<dbReference type="SUPFAM" id="SSF103473">
    <property type="entry name" value="MFS general substrate transporter"/>
    <property type="match status" value="1"/>
</dbReference>
<evidence type="ECO:0000256" key="3">
    <source>
        <dbReference type="ARBA" id="ARBA00022692"/>
    </source>
</evidence>
<evidence type="ECO:0000256" key="6">
    <source>
        <dbReference type="ARBA" id="ARBA00037968"/>
    </source>
</evidence>
<evidence type="ECO:0000313" key="10">
    <source>
        <dbReference type="Proteomes" id="UP000053599"/>
    </source>
</evidence>
<dbReference type="PANTHER" id="PTHR43791:SF15">
    <property type="entry name" value="TRANSPORTER SEO1-RELATED"/>
    <property type="match status" value="1"/>
</dbReference>
<accession>A0A0D1WX02</accession>
<feature type="region of interest" description="Disordered" evidence="7">
    <location>
        <begin position="1"/>
        <end position="25"/>
    </location>
</feature>